<evidence type="ECO:0000313" key="13">
    <source>
        <dbReference type="Proteomes" id="UP000503011"/>
    </source>
</evidence>
<dbReference type="EMBL" id="AP022871">
    <property type="protein sequence ID" value="BCB91737.1"/>
    <property type="molecule type" value="Genomic_DNA"/>
</dbReference>
<dbReference type="InterPro" id="IPR001254">
    <property type="entry name" value="Trypsin_dom"/>
</dbReference>
<reference evidence="12 13" key="2">
    <citation type="submission" date="2020-03" db="EMBL/GenBank/DDBJ databases">
        <authorList>
            <person name="Ichikawa N."/>
            <person name="Kimura A."/>
            <person name="Kitahashi Y."/>
            <person name="Uohara A."/>
        </authorList>
    </citation>
    <scope>NUCLEOTIDE SEQUENCE [LARGE SCALE GENOMIC DNA]</scope>
    <source>
        <strain evidence="12 13">NBRC 105367</strain>
    </source>
</reference>
<evidence type="ECO:0000256" key="1">
    <source>
        <dbReference type="ARBA" id="ARBA00007664"/>
    </source>
</evidence>
<dbReference type="InterPro" id="IPR043504">
    <property type="entry name" value="Peptidase_S1_PA_chymotrypsin"/>
</dbReference>
<evidence type="ECO:0000256" key="2">
    <source>
        <dbReference type="ARBA" id="ARBA00022670"/>
    </source>
</evidence>
<keyword evidence="3" id="KW-0732">Signal</keyword>
<feature type="active site" description="Charge relay system" evidence="8">
    <location>
        <position position="192"/>
    </location>
</feature>
<reference evidence="12 13" key="1">
    <citation type="submission" date="2020-03" db="EMBL/GenBank/DDBJ databases">
        <title>Whole genome shotgun sequence of Phytohabitans suffuscus NBRC 105367.</title>
        <authorList>
            <person name="Komaki H."/>
            <person name="Tamura T."/>
        </authorList>
    </citation>
    <scope>NUCLEOTIDE SEQUENCE [LARGE SCALE GENOMIC DNA]</scope>
    <source>
        <strain evidence="12 13">NBRC 105367</strain>
    </source>
</reference>
<dbReference type="PIRSF" id="PIRSF001134">
    <property type="entry name" value="Streptogrisin"/>
    <property type="match status" value="1"/>
</dbReference>
<keyword evidence="2" id="KW-0645">Protease</keyword>
<evidence type="ECO:0000259" key="10">
    <source>
        <dbReference type="Pfam" id="PF00089"/>
    </source>
</evidence>
<keyword evidence="13" id="KW-1185">Reference proteome</keyword>
<gene>
    <name evidence="12" type="ORF">Psuf_090500</name>
</gene>
<feature type="active site" description="Charge relay system" evidence="8">
    <location>
        <position position="83"/>
    </location>
</feature>
<dbReference type="Gene3D" id="3.30.300.50">
    <property type="match status" value="1"/>
</dbReference>
<dbReference type="InterPro" id="IPR035070">
    <property type="entry name" value="Streptogrisin_prodomain"/>
</dbReference>
<comment type="similarity">
    <text evidence="1">Belongs to the peptidase S1 family.</text>
</comment>
<dbReference type="CDD" id="cd21112">
    <property type="entry name" value="alphaLP-like"/>
    <property type="match status" value="1"/>
</dbReference>
<evidence type="ECO:0000259" key="11">
    <source>
        <dbReference type="Pfam" id="PF02983"/>
    </source>
</evidence>
<dbReference type="GO" id="GO:0005576">
    <property type="term" value="C:extracellular region"/>
    <property type="evidence" value="ECO:0007669"/>
    <property type="project" value="InterPro"/>
</dbReference>
<dbReference type="PRINTS" id="PR00861">
    <property type="entry name" value="ALYTICPTASE"/>
</dbReference>
<dbReference type="InterPro" id="IPR004236">
    <property type="entry name" value="Pept_S1_alpha_lytic"/>
</dbReference>
<evidence type="ECO:0000256" key="8">
    <source>
        <dbReference type="PIRSR" id="PIRSR001134-1"/>
    </source>
</evidence>
<accession>A0A6F8Z024</accession>
<proteinExistence type="inferred from homology"/>
<dbReference type="KEGG" id="psuu:Psuf_090500"/>
<dbReference type="AlphaFoldDB" id="A0A6F8Z024"/>
<evidence type="ECO:0000256" key="5">
    <source>
        <dbReference type="ARBA" id="ARBA00022825"/>
    </source>
</evidence>
<dbReference type="Gene3D" id="2.40.10.10">
    <property type="entry name" value="Trypsin-like serine proteases"/>
    <property type="match status" value="2"/>
</dbReference>
<feature type="disulfide bond" evidence="9">
    <location>
        <begin position="186"/>
        <end position="213"/>
    </location>
</feature>
<dbReference type="GO" id="GO:0006508">
    <property type="term" value="P:proteolysis"/>
    <property type="evidence" value="ECO:0007669"/>
    <property type="project" value="UniProtKB-KW"/>
</dbReference>
<evidence type="ECO:0008006" key="14">
    <source>
        <dbReference type="Google" id="ProtNLM"/>
    </source>
</evidence>
<keyword evidence="5" id="KW-0720">Serine protease</keyword>
<feature type="disulfide bond" evidence="9">
    <location>
        <begin position="68"/>
        <end position="84"/>
    </location>
</feature>
<keyword evidence="4" id="KW-0378">Hydrolase</keyword>
<feature type="domain" description="Peptidase S1A alpha-lytic prodomain" evidence="11">
    <location>
        <begin position="2"/>
        <end position="35"/>
    </location>
</feature>
<dbReference type="SUPFAM" id="SSF50494">
    <property type="entry name" value="Trypsin-like serine proteases"/>
    <property type="match status" value="1"/>
</dbReference>
<evidence type="ECO:0000256" key="9">
    <source>
        <dbReference type="PIRSR" id="PIRSR001134-2"/>
    </source>
</evidence>
<organism evidence="12 13">
    <name type="scientific">Phytohabitans suffuscus</name>
    <dbReference type="NCBI Taxonomy" id="624315"/>
    <lineage>
        <taxon>Bacteria</taxon>
        <taxon>Bacillati</taxon>
        <taxon>Actinomycetota</taxon>
        <taxon>Actinomycetes</taxon>
        <taxon>Micromonosporales</taxon>
        <taxon>Micromonosporaceae</taxon>
    </lineage>
</organism>
<evidence type="ECO:0000256" key="7">
    <source>
        <dbReference type="ARBA" id="ARBA00023157"/>
    </source>
</evidence>
<dbReference type="Pfam" id="PF02983">
    <property type="entry name" value="Pro_Al_protease"/>
    <property type="match status" value="1"/>
</dbReference>
<keyword evidence="6" id="KW-0865">Zymogen</keyword>
<protein>
    <recommendedName>
        <fullName evidence="14">Serine protease</fullName>
    </recommendedName>
</protein>
<sequence>MTGWSADLGANRVVVTALPGTAAAARAFATAAGAAPGTVLVATAAAHPAPRADVYGGDPFRTAAGGRCSASFTVVGGFLTARHCASRVGEPVYTPGGLRMGQVAAVGPATSDYAFVRLDPGWNPVGRIRAGASLLPVAGATSAPVGAAVCRLGSTTGWRCGTVQAKNVTVVYAGGAVHGLTRTSACSEPGDSGGPFLAGSQAQGITSGGSGNCTTGGVTYFQPVGVPLAALGLTLLTSTT</sequence>
<feature type="active site" description="Charge relay system" evidence="8">
    <location>
        <position position="112"/>
    </location>
</feature>
<keyword evidence="7 9" id="KW-1015">Disulfide bond</keyword>
<name>A0A6F8Z024_9ACTN</name>
<feature type="disulfide bond" evidence="9">
    <location>
        <begin position="150"/>
        <end position="160"/>
    </location>
</feature>
<dbReference type="InterPro" id="IPR033116">
    <property type="entry name" value="TRYPSIN_SER"/>
</dbReference>
<feature type="domain" description="Peptidase S1" evidence="10">
    <location>
        <begin position="67"/>
        <end position="224"/>
    </location>
</feature>
<evidence type="ECO:0000256" key="4">
    <source>
        <dbReference type="ARBA" id="ARBA00022801"/>
    </source>
</evidence>
<evidence type="ECO:0000256" key="6">
    <source>
        <dbReference type="ARBA" id="ARBA00023145"/>
    </source>
</evidence>
<dbReference type="InterPro" id="IPR009003">
    <property type="entry name" value="Peptidase_S1_PA"/>
</dbReference>
<evidence type="ECO:0000313" key="12">
    <source>
        <dbReference type="EMBL" id="BCB91737.1"/>
    </source>
</evidence>
<dbReference type="Pfam" id="PF00089">
    <property type="entry name" value="Trypsin"/>
    <property type="match status" value="1"/>
</dbReference>
<evidence type="ECO:0000256" key="3">
    <source>
        <dbReference type="ARBA" id="ARBA00022729"/>
    </source>
</evidence>
<dbReference type="InterPro" id="IPR001316">
    <property type="entry name" value="Pept_S1A_streptogrisin"/>
</dbReference>
<dbReference type="GO" id="GO:0004252">
    <property type="term" value="F:serine-type endopeptidase activity"/>
    <property type="evidence" value="ECO:0007669"/>
    <property type="project" value="InterPro"/>
</dbReference>
<dbReference type="PROSITE" id="PS00135">
    <property type="entry name" value="TRYPSIN_SER"/>
    <property type="match status" value="1"/>
</dbReference>
<dbReference type="Proteomes" id="UP000503011">
    <property type="component" value="Chromosome"/>
</dbReference>